<name>A0A7W0HTG2_9ACTN</name>
<dbReference type="PANTHER" id="PTHR30061:SF50">
    <property type="entry name" value="MALTOSE_MALTODEXTRIN-BINDING PERIPLASMIC PROTEIN"/>
    <property type="match status" value="1"/>
</dbReference>
<comment type="similarity">
    <text evidence="1">Belongs to the bacterial solute-binding protein 1 family.</text>
</comment>
<dbReference type="AlphaFoldDB" id="A0A7W0HTG2"/>
<keyword evidence="6" id="KW-1185">Reference proteome</keyword>
<evidence type="ECO:0000313" key="6">
    <source>
        <dbReference type="Proteomes" id="UP000530928"/>
    </source>
</evidence>
<dbReference type="GO" id="GO:0042956">
    <property type="term" value="P:maltodextrin transmembrane transport"/>
    <property type="evidence" value="ECO:0007669"/>
    <property type="project" value="TreeGrafter"/>
</dbReference>
<evidence type="ECO:0000313" key="5">
    <source>
        <dbReference type="EMBL" id="MBA2894671.1"/>
    </source>
</evidence>
<protein>
    <submittedName>
        <fullName evidence="5">Multiple sugar transport system substrate-binding protein</fullName>
    </submittedName>
</protein>
<dbReference type="GO" id="GO:0015768">
    <property type="term" value="P:maltose transport"/>
    <property type="evidence" value="ECO:0007669"/>
    <property type="project" value="TreeGrafter"/>
</dbReference>
<accession>A0A7W0HTG2</accession>
<dbReference type="SUPFAM" id="SSF53850">
    <property type="entry name" value="Periplasmic binding protein-like II"/>
    <property type="match status" value="1"/>
</dbReference>
<dbReference type="GO" id="GO:1901982">
    <property type="term" value="F:maltose binding"/>
    <property type="evidence" value="ECO:0007669"/>
    <property type="project" value="TreeGrafter"/>
</dbReference>
<evidence type="ECO:0000256" key="3">
    <source>
        <dbReference type="ARBA" id="ARBA00022729"/>
    </source>
</evidence>
<dbReference type="PANTHER" id="PTHR30061">
    <property type="entry name" value="MALTOSE-BINDING PERIPLASMIC PROTEIN"/>
    <property type="match status" value="1"/>
</dbReference>
<organism evidence="5 6">
    <name type="scientific">Nonomuraea soli</name>
    <dbReference type="NCBI Taxonomy" id="1032476"/>
    <lineage>
        <taxon>Bacteria</taxon>
        <taxon>Bacillati</taxon>
        <taxon>Actinomycetota</taxon>
        <taxon>Actinomycetes</taxon>
        <taxon>Streptosporangiales</taxon>
        <taxon>Streptosporangiaceae</taxon>
        <taxon>Nonomuraea</taxon>
    </lineage>
</organism>
<comment type="caution">
    <text evidence="5">The sequence shown here is derived from an EMBL/GenBank/DDBJ whole genome shotgun (WGS) entry which is preliminary data.</text>
</comment>
<keyword evidence="3 4" id="KW-0732">Signal</keyword>
<feature type="signal peptide" evidence="4">
    <location>
        <begin position="1"/>
        <end position="19"/>
    </location>
</feature>
<evidence type="ECO:0000256" key="1">
    <source>
        <dbReference type="ARBA" id="ARBA00008520"/>
    </source>
</evidence>
<dbReference type="PROSITE" id="PS51257">
    <property type="entry name" value="PROKAR_LIPOPROTEIN"/>
    <property type="match status" value="1"/>
</dbReference>
<sequence length="405" mass="43144">MSRAIAAAAVLAFALTACGSGDSGGGGQAAESRTLTYWMYQDRTPQAGEVVEKIRKDFEKANPGVTVKIVKIPKDDFNTKLGSAISSKTGPDVSTLDQPLVSKYAKDGTIVELPAGTVSEGTYFKGAYDTNLGTDGKYYGLPLDQTGVALFYNKKLVPTPPTTWDEMKAASEKVHAADPNVAGMVVPKGDGYGGWMFPGIVAGNGLEMADVASKKILFDQPQAVEALQLWVDLLKSSPRKITDSDQPFQNGLAGMMISGPWDVPTIREQFPELDFSVAPLPYKTEPAGNIGGENAVVYKTSPNQDLAWKWLTFITNETNNGPLADALGGFPVHTKATAVGSGPEHEAFLAQLKVAHARPAVPEWIQINDEIIAPAIESALLGKMTAQEALTDAANKTRSLLGWNS</sequence>
<dbReference type="GO" id="GO:0055052">
    <property type="term" value="C:ATP-binding cassette (ABC) transporter complex, substrate-binding subunit-containing"/>
    <property type="evidence" value="ECO:0007669"/>
    <property type="project" value="TreeGrafter"/>
</dbReference>
<evidence type="ECO:0000256" key="4">
    <source>
        <dbReference type="SAM" id="SignalP"/>
    </source>
</evidence>
<dbReference type="EMBL" id="JACDUR010000006">
    <property type="protein sequence ID" value="MBA2894671.1"/>
    <property type="molecule type" value="Genomic_DNA"/>
</dbReference>
<proteinExistence type="inferred from homology"/>
<gene>
    <name evidence="5" type="ORF">HNR30_006043</name>
</gene>
<evidence type="ECO:0000256" key="2">
    <source>
        <dbReference type="ARBA" id="ARBA00022448"/>
    </source>
</evidence>
<keyword evidence="2" id="KW-0813">Transport</keyword>
<dbReference type="Pfam" id="PF13416">
    <property type="entry name" value="SBP_bac_8"/>
    <property type="match status" value="1"/>
</dbReference>
<keyword evidence="5" id="KW-0762">Sugar transport</keyword>
<dbReference type="RefSeq" id="WP_181613417.1">
    <property type="nucleotide sequence ID" value="NZ_BAABAM010000004.1"/>
</dbReference>
<feature type="chain" id="PRO_5039421798" evidence="4">
    <location>
        <begin position="20"/>
        <end position="405"/>
    </location>
</feature>
<dbReference type="CDD" id="cd14748">
    <property type="entry name" value="PBP2_UgpB"/>
    <property type="match status" value="1"/>
</dbReference>
<reference evidence="5 6" key="1">
    <citation type="submission" date="2020-07" db="EMBL/GenBank/DDBJ databases">
        <title>Genomic Encyclopedia of Type Strains, Phase IV (KMG-IV): sequencing the most valuable type-strain genomes for metagenomic binning, comparative biology and taxonomic classification.</title>
        <authorList>
            <person name="Goeker M."/>
        </authorList>
    </citation>
    <scope>NUCLEOTIDE SEQUENCE [LARGE SCALE GENOMIC DNA]</scope>
    <source>
        <strain evidence="5 6">DSM 45533</strain>
    </source>
</reference>
<dbReference type="InterPro" id="IPR006059">
    <property type="entry name" value="SBP"/>
</dbReference>
<dbReference type="Gene3D" id="3.40.190.10">
    <property type="entry name" value="Periplasmic binding protein-like II"/>
    <property type="match status" value="1"/>
</dbReference>
<dbReference type="Proteomes" id="UP000530928">
    <property type="component" value="Unassembled WGS sequence"/>
</dbReference>